<comment type="similarity">
    <text evidence="5">Belongs to the PTH family.</text>
</comment>
<dbReference type="SUPFAM" id="SSF53178">
    <property type="entry name" value="Peptidyl-tRNA hydrolase-like"/>
    <property type="match status" value="1"/>
</dbReference>
<dbReference type="Proteomes" id="UP000775872">
    <property type="component" value="Unassembled WGS sequence"/>
</dbReference>
<evidence type="ECO:0000256" key="3">
    <source>
        <dbReference type="ARBA" id="ARBA00022801"/>
    </source>
</evidence>
<evidence type="ECO:0000313" key="7">
    <source>
        <dbReference type="Proteomes" id="UP000775872"/>
    </source>
</evidence>
<dbReference type="EMBL" id="CABFOC020000005">
    <property type="protein sequence ID" value="CAH0044476.1"/>
    <property type="molecule type" value="Genomic_DNA"/>
</dbReference>
<name>A0A9N9W9P1_9HYPO</name>
<evidence type="ECO:0000256" key="4">
    <source>
        <dbReference type="ARBA" id="ARBA00022884"/>
    </source>
</evidence>
<gene>
    <name evidence="6" type="ORF">CSOL1703_00010223</name>
</gene>
<sequence length="198" mass="22286">MFNPRFLVVSLGNPLPKYASLHSAGHFALRGLAPIIQHPDFREVRMGKQTALVSQGPKYTLVQSPTLMNISGPFIAGAWNEMLKQHDASSLSLVIVHDEMEKGLGIVKLTAWDRSHKGHNGIKSIKAHLSEDKFPESPFVRIALGIGRPKSREPQDVSDYVLQPILPEKRQILEEEVPWEVAKCLKILEKEWKQELGR</sequence>
<protein>
    <recommendedName>
        <fullName evidence="1">peptidyl-tRNA hydrolase</fullName>
        <ecNumber evidence="1">3.1.1.29</ecNumber>
    </recommendedName>
</protein>
<dbReference type="EC" id="3.1.1.29" evidence="1"/>
<dbReference type="PANTHER" id="PTHR17224:SF1">
    <property type="entry name" value="PEPTIDYL-TRNA HYDROLASE"/>
    <property type="match status" value="1"/>
</dbReference>
<evidence type="ECO:0000313" key="6">
    <source>
        <dbReference type="EMBL" id="CAH0044476.1"/>
    </source>
</evidence>
<dbReference type="Pfam" id="PF01195">
    <property type="entry name" value="Pept_tRNA_hydro"/>
    <property type="match status" value="1"/>
</dbReference>
<dbReference type="InterPro" id="IPR018171">
    <property type="entry name" value="Pept_tRNA_hydro_CS"/>
</dbReference>
<evidence type="ECO:0000256" key="2">
    <source>
        <dbReference type="ARBA" id="ARBA00022555"/>
    </source>
</evidence>
<proteinExistence type="inferred from homology"/>
<accession>A0A9N9W9P1</accession>
<keyword evidence="7" id="KW-1185">Reference proteome</keyword>
<reference evidence="6 7" key="2">
    <citation type="submission" date="2021-10" db="EMBL/GenBank/DDBJ databases">
        <authorList>
            <person name="Piombo E."/>
        </authorList>
    </citation>
    <scope>NUCLEOTIDE SEQUENCE [LARGE SCALE GENOMIC DNA]</scope>
</reference>
<comment type="caution">
    <text evidence="6">The sequence shown here is derived from an EMBL/GenBank/DDBJ whole genome shotgun (WGS) entry which is preliminary data.</text>
</comment>
<dbReference type="AlphaFoldDB" id="A0A9N9W9P1"/>
<reference evidence="7" key="1">
    <citation type="submission" date="2019-06" db="EMBL/GenBank/DDBJ databases">
        <authorList>
            <person name="Broberg M."/>
        </authorList>
    </citation>
    <scope>NUCLEOTIDE SEQUENCE [LARGE SCALE GENOMIC DNA]</scope>
</reference>
<dbReference type="PROSITE" id="PS01196">
    <property type="entry name" value="PEPT_TRNA_HYDROL_2"/>
    <property type="match status" value="1"/>
</dbReference>
<dbReference type="GO" id="GO:0000049">
    <property type="term" value="F:tRNA binding"/>
    <property type="evidence" value="ECO:0007669"/>
    <property type="project" value="UniProtKB-KW"/>
</dbReference>
<dbReference type="GO" id="GO:0004045">
    <property type="term" value="F:peptidyl-tRNA hydrolase activity"/>
    <property type="evidence" value="ECO:0007669"/>
    <property type="project" value="UniProtKB-EC"/>
</dbReference>
<keyword evidence="4" id="KW-0694">RNA-binding</keyword>
<dbReference type="InterPro" id="IPR001328">
    <property type="entry name" value="Pept_tRNA_hydro"/>
</dbReference>
<dbReference type="InterPro" id="IPR036416">
    <property type="entry name" value="Pept_tRNA_hydro_sf"/>
</dbReference>
<dbReference type="Gene3D" id="3.40.50.1470">
    <property type="entry name" value="Peptidyl-tRNA hydrolase"/>
    <property type="match status" value="1"/>
</dbReference>
<keyword evidence="2" id="KW-0820">tRNA-binding</keyword>
<dbReference type="OrthoDB" id="1711136at2759"/>
<keyword evidence="3" id="KW-0378">Hydrolase</keyword>
<evidence type="ECO:0000256" key="1">
    <source>
        <dbReference type="ARBA" id="ARBA00013260"/>
    </source>
</evidence>
<organism evidence="6 7">
    <name type="scientific">Clonostachys solani</name>
    <dbReference type="NCBI Taxonomy" id="160281"/>
    <lineage>
        <taxon>Eukaryota</taxon>
        <taxon>Fungi</taxon>
        <taxon>Dikarya</taxon>
        <taxon>Ascomycota</taxon>
        <taxon>Pezizomycotina</taxon>
        <taxon>Sordariomycetes</taxon>
        <taxon>Hypocreomycetidae</taxon>
        <taxon>Hypocreales</taxon>
        <taxon>Bionectriaceae</taxon>
        <taxon>Clonostachys</taxon>
    </lineage>
</organism>
<dbReference type="PANTHER" id="PTHR17224">
    <property type="entry name" value="PEPTIDYL-TRNA HYDROLASE"/>
    <property type="match status" value="1"/>
</dbReference>
<evidence type="ECO:0000256" key="5">
    <source>
        <dbReference type="ARBA" id="ARBA00038063"/>
    </source>
</evidence>